<evidence type="ECO:0000313" key="1">
    <source>
        <dbReference type="EMBL" id="JAE35981.1"/>
    </source>
</evidence>
<dbReference type="EMBL" id="GBRH01161915">
    <property type="protein sequence ID" value="JAE35981.1"/>
    <property type="molecule type" value="Transcribed_RNA"/>
</dbReference>
<protein>
    <submittedName>
        <fullName evidence="1">Uncharacterized protein</fullName>
    </submittedName>
</protein>
<accession>A0A0A9HM99</accession>
<organism evidence="1">
    <name type="scientific">Arundo donax</name>
    <name type="common">Giant reed</name>
    <name type="synonym">Donax arundinaceus</name>
    <dbReference type="NCBI Taxonomy" id="35708"/>
    <lineage>
        <taxon>Eukaryota</taxon>
        <taxon>Viridiplantae</taxon>
        <taxon>Streptophyta</taxon>
        <taxon>Embryophyta</taxon>
        <taxon>Tracheophyta</taxon>
        <taxon>Spermatophyta</taxon>
        <taxon>Magnoliopsida</taxon>
        <taxon>Liliopsida</taxon>
        <taxon>Poales</taxon>
        <taxon>Poaceae</taxon>
        <taxon>PACMAD clade</taxon>
        <taxon>Arundinoideae</taxon>
        <taxon>Arundineae</taxon>
        <taxon>Arundo</taxon>
    </lineage>
</organism>
<reference evidence="1" key="1">
    <citation type="submission" date="2014-09" db="EMBL/GenBank/DDBJ databases">
        <authorList>
            <person name="Magalhaes I.L.F."/>
            <person name="Oliveira U."/>
            <person name="Santos F.R."/>
            <person name="Vidigal T.H.D.A."/>
            <person name="Brescovit A.D."/>
            <person name="Santos A.J."/>
        </authorList>
    </citation>
    <scope>NUCLEOTIDE SEQUENCE</scope>
    <source>
        <tissue evidence="1">Shoot tissue taken approximately 20 cm above the soil surface</tissue>
    </source>
</reference>
<name>A0A0A9HM99_ARUDO</name>
<sequence length="37" mass="4127">MICIKSASISTPRCSLLFFGICCRLSFSASSACFRYR</sequence>
<reference evidence="1" key="2">
    <citation type="journal article" date="2015" name="Data Brief">
        <title>Shoot transcriptome of the giant reed, Arundo donax.</title>
        <authorList>
            <person name="Barrero R.A."/>
            <person name="Guerrero F.D."/>
            <person name="Moolhuijzen P."/>
            <person name="Goolsby J.A."/>
            <person name="Tidwell J."/>
            <person name="Bellgard S.E."/>
            <person name="Bellgard M.I."/>
        </authorList>
    </citation>
    <scope>NUCLEOTIDE SEQUENCE</scope>
    <source>
        <tissue evidence="1">Shoot tissue taken approximately 20 cm above the soil surface</tissue>
    </source>
</reference>
<proteinExistence type="predicted"/>
<dbReference type="AlphaFoldDB" id="A0A0A9HM99"/>